<reference evidence="1 2" key="1">
    <citation type="submission" date="2023-06" db="EMBL/GenBank/DDBJ databases">
        <authorList>
            <person name="Zeman M."/>
            <person name="Kubasova T."/>
            <person name="Jahodarova E."/>
            <person name="Nykrynova M."/>
            <person name="Rychlik I."/>
        </authorList>
    </citation>
    <scope>NUCLEOTIDE SEQUENCE [LARGE SCALE GENOMIC DNA]</scope>
    <source>
        <strain evidence="1 2">ET4</strain>
    </source>
</reference>
<dbReference type="Proteomes" id="UP001228403">
    <property type="component" value="Unassembled WGS sequence"/>
</dbReference>
<accession>A0ABT7U7I9</accession>
<sequence>MKLLGLILLGGCFLQEVTAETRDSLSYHIEATATAGGGKSDYAPLWFTANRYGLSSTASNSAWLKAGLEYNKKMNHHWKLKAGLDLAGGYNLTQNVIVQQSYVDIAWRCLQLSIGSKERNPLGKDLYLSSGAMVEEGNARPIPQVRAEIEDYVAVPGTKKWLAFKGHFAYGRFTDGNWQEDFARPNHQTYVKNTLYHTKSAMFRIGNTEKRPWEFEIGLLVSSQFGADRYKWDAEKNEWEIFDMPEGIKDYINMIIPTQGGENTPGGDQVNVAGNFVGSWNTAFTYYWKDWKFRVYYEHLFEDESQMFMQYGRWKDGHIGLEVTFPKNPWVTKVLWEGLATKDQTGPILYDGFLGSFDQQISAADDYYNNYFYQGWQHWGMGMGNPLLPGPIYNKDGSVQFRSNRVKANHLAFCGNPTDEWNYRVKLSYAKHWGTYTNPLDEIQKQFSSYYEIGYKPKQLKGWNFNVALGWDQGNYLGNSVGGMITIRKEGILWKK</sequence>
<evidence type="ECO:0000313" key="2">
    <source>
        <dbReference type="Proteomes" id="UP001228403"/>
    </source>
</evidence>
<comment type="caution">
    <text evidence="1">The sequence shown here is derived from an EMBL/GenBank/DDBJ whole genome shotgun (WGS) entry which is preliminary data.</text>
</comment>
<protein>
    <submittedName>
        <fullName evidence="1">Capsule assembly Wzi family protein</fullName>
    </submittedName>
</protein>
<proteinExistence type="predicted"/>
<keyword evidence="2" id="KW-1185">Reference proteome</keyword>
<organism evidence="1 2">
    <name type="scientific">Bacteroides eggerthii</name>
    <dbReference type="NCBI Taxonomy" id="28111"/>
    <lineage>
        <taxon>Bacteria</taxon>
        <taxon>Pseudomonadati</taxon>
        <taxon>Bacteroidota</taxon>
        <taxon>Bacteroidia</taxon>
        <taxon>Bacteroidales</taxon>
        <taxon>Bacteroidaceae</taxon>
        <taxon>Bacteroides</taxon>
    </lineage>
</organism>
<dbReference type="Gene3D" id="2.40.160.130">
    <property type="entry name" value="Capsule assembly protein Wzi"/>
    <property type="match status" value="1"/>
</dbReference>
<evidence type="ECO:0000313" key="1">
    <source>
        <dbReference type="EMBL" id="MDM8145791.1"/>
    </source>
</evidence>
<gene>
    <name evidence="1" type="ORF">QUW02_07650</name>
</gene>
<name>A0ABT7U7I9_9BACE</name>
<dbReference type="InterPro" id="IPR038636">
    <property type="entry name" value="Wzi_sf"/>
</dbReference>
<dbReference type="EMBL" id="JAUDCF010000015">
    <property type="protein sequence ID" value="MDM8145791.1"/>
    <property type="molecule type" value="Genomic_DNA"/>
</dbReference>
<reference evidence="2" key="2">
    <citation type="submission" date="2023-07" db="EMBL/GenBank/DDBJ databases">
        <title>Identification and characterization of horizontal gene transfer across gut microbiota members of farm animals based on homology search.</title>
        <authorList>
            <person name="Schwarzerova J."/>
            <person name="Nykrynova M."/>
            <person name="Jureckova K."/>
            <person name="Cejkova D."/>
            <person name="Rychlik I."/>
        </authorList>
    </citation>
    <scope>NUCLEOTIDE SEQUENCE [LARGE SCALE GENOMIC DNA]</scope>
    <source>
        <strain evidence="2">ET4</strain>
    </source>
</reference>